<feature type="compositionally biased region" description="Acidic residues" evidence="7">
    <location>
        <begin position="189"/>
        <end position="200"/>
    </location>
</feature>
<dbReference type="SUPFAM" id="SSF52540">
    <property type="entry name" value="P-loop containing nucleoside triphosphate hydrolases"/>
    <property type="match status" value="2"/>
</dbReference>
<comment type="caution">
    <text evidence="11">The sequence shown here is derived from an EMBL/GenBank/DDBJ whole genome shotgun (WGS) entry which is preliminary data.</text>
</comment>
<dbReference type="GO" id="GO:0016787">
    <property type="term" value="F:hydrolase activity"/>
    <property type="evidence" value="ECO:0007669"/>
    <property type="project" value="UniProtKB-KW"/>
</dbReference>
<dbReference type="EMBL" id="BSYO01000037">
    <property type="protein sequence ID" value="GMH29784.1"/>
    <property type="molecule type" value="Genomic_DNA"/>
</dbReference>
<evidence type="ECO:0000256" key="2">
    <source>
        <dbReference type="ARBA" id="ARBA00022741"/>
    </source>
</evidence>
<evidence type="ECO:0000256" key="3">
    <source>
        <dbReference type="ARBA" id="ARBA00022801"/>
    </source>
</evidence>
<feature type="domain" description="CTLH" evidence="8">
    <location>
        <begin position="476"/>
        <end position="505"/>
    </location>
</feature>
<feature type="region of interest" description="Disordered" evidence="7">
    <location>
        <begin position="167"/>
        <end position="213"/>
    </location>
</feature>
<sequence length="1295" mass="146252">MDYRLPISSRTRARRNLLFKAYLEAKKKSTSNGRKRVARKDGEKGGKSDAIDVERGFLDLGFVGYLKSESLSICNGCDDAVVEVDEREFYGEGVGSVCSSREESGGWKMAEKLNLEDARGSYCDSRRRFGGRKDLDLKKGQKSALGSAKIGNAVRFDHVTRKRGQISNVSAHEIGNVSRSDEITSGGNPDDDENDDDQSDCCEIKLDSSSGDDQFFVGKRRFREKDDTKVHCAWRCESDSSSGENEGSESKVCGKRSMDENSMTKEIQLKGEKLREIHESSVSREEDKNDVVSANSYESESLSEELDASDDMDYDVNKSANSASFEQSSFDNEDTGKDNNSGDNDNDNQFSLTIKAEGDFDHENAEGKREDCLVVNMNNQNGSREEHHSFVACRTRSRYRSTFSKRELEKFGTISHPFCVDEEMIQSSSDSGDDDEDNDCNEEGGMVNEELDGLWKELEIGLASFGKTKKSRNRGKRDRKKKRKLEMLLKRQRFLELKKQKELEVLLKRKRNHALSDFDVHKTLVNSVFKEGKMVLDELDCSRNEPLDGQQEPLMEETVLPLRFTFGVEEPEQEPEKSELEEELDYLWRELDLGLASSKIGSSESHAVHDGETMPSEVATGQESLCRQGRHHFVLDEEIGVRCKFCSYVNIEIKHVMSPFCEHPFGRSEHRDYGRVASTISGVGQFQGLGCGSWGTSHDPSIPPKGTVWDIIPGIKHGMYPHQQEGFEFMWKNIAGSTSLEDLSQPTQLGGGGCIISHAPGTGKTRLAIVFLQTYTKLYKECRPMIVAPCNMLLTWEEEFRKWSVDVPFHNLNNPELSGKEDRRVLGLLRKYQDLRKVRLAKLYSWEKNESILGISYRLFEQLAGERVVSDFGDGKRKKHEVLFNAETEKVRKMLLKLPGLLVLDEGHIPRNDDSLIFRALLRVETKKFIILSGTPFQNSLSELYNTLCLVRPHFLDAVFSGKNSEQLPSKRSRMRAKKTKLAFLRSLTNDFDLEELRARIRSFVHVHKGNILEKTLPGLRDFVVLLRPSSLQRKLLEHCRETYRNGVNLDYRVSLVSLHPSLACKFLPEKGGAIAAAAAAAGDIDAGVKMRFVMELIRLSMALDEKVLVFSQFIRPLMFIREKLQCRLGWRVGREMLVMSGELDERQRKSVMGSFNGSSSAARVLLASTRACSEGISLVGASRVVLLDTVWNPAVERQAVGRAYRIGQEKVVHVYHLITAGTHEGEKHGRQIEKERLSELVFCGGGEKEAAKIPAVVLEDKILEEMVQHDKLKAIFEKIYPPGADSNFLERYTD</sequence>
<keyword evidence="4" id="KW-0347">Helicase</keyword>
<evidence type="ECO:0000259" key="8">
    <source>
        <dbReference type="PROSITE" id="PS50897"/>
    </source>
</evidence>
<dbReference type="GO" id="GO:0005524">
    <property type="term" value="F:ATP binding"/>
    <property type="evidence" value="ECO:0007669"/>
    <property type="project" value="UniProtKB-KW"/>
</dbReference>
<reference evidence="11" key="1">
    <citation type="submission" date="2023-05" db="EMBL/GenBank/DDBJ databases">
        <title>Nepenthes gracilis genome sequencing.</title>
        <authorList>
            <person name="Fukushima K."/>
        </authorList>
    </citation>
    <scope>NUCLEOTIDE SEQUENCE</scope>
    <source>
        <strain evidence="11">SING2019-196</strain>
    </source>
</reference>
<dbReference type="InterPro" id="IPR049730">
    <property type="entry name" value="SNF2/RAD54-like_C"/>
</dbReference>
<feature type="compositionally biased region" description="Basic and acidic residues" evidence="7">
    <location>
        <begin position="256"/>
        <end position="290"/>
    </location>
</feature>
<comment type="subcellular location">
    <subcellularLocation>
        <location evidence="1">Nucleus</location>
    </subcellularLocation>
</comment>
<evidence type="ECO:0000259" key="10">
    <source>
        <dbReference type="PROSITE" id="PS51194"/>
    </source>
</evidence>
<dbReference type="InterPro" id="IPR000330">
    <property type="entry name" value="SNF2_N"/>
</dbReference>
<keyword evidence="6" id="KW-0539">Nucleus</keyword>
<accession>A0AAD3TII3</accession>
<feature type="domain" description="Helicase ATP-binding" evidence="9">
    <location>
        <begin position="745"/>
        <end position="954"/>
    </location>
</feature>
<dbReference type="SMART" id="SM00490">
    <property type="entry name" value="HELICc"/>
    <property type="match status" value="1"/>
</dbReference>
<dbReference type="GO" id="GO:0080188">
    <property type="term" value="P:gene silencing by siRNA-directed DNA methylation"/>
    <property type="evidence" value="ECO:0007669"/>
    <property type="project" value="InterPro"/>
</dbReference>
<dbReference type="CDD" id="cd18793">
    <property type="entry name" value="SF2_C_SNF"/>
    <property type="match status" value="1"/>
</dbReference>
<gene>
    <name evidence="11" type="ORF">Nepgr_031627</name>
</gene>
<feature type="compositionally biased region" description="Basic and acidic residues" evidence="7">
    <location>
        <begin position="356"/>
        <end position="367"/>
    </location>
</feature>
<evidence type="ECO:0000313" key="11">
    <source>
        <dbReference type="EMBL" id="GMH29784.1"/>
    </source>
</evidence>
<evidence type="ECO:0000313" key="12">
    <source>
        <dbReference type="Proteomes" id="UP001279734"/>
    </source>
</evidence>
<dbReference type="PANTHER" id="PTHR45821:SF5">
    <property type="entry name" value="SNF2 DOMAIN-CONTAINING PROTEIN CLASSY 4"/>
    <property type="match status" value="1"/>
</dbReference>
<dbReference type="Proteomes" id="UP001279734">
    <property type="component" value="Unassembled WGS sequence"/>
</dbReference>
<dbReference type="PROSITE" id="PS51192">
    <property type="entry name" value="HELICASE_ATP_BIND_1"/>
    <property type="match status" value="1"/>
</dbReference>
<dbReference type="GO" id="GO:0004386">
    <property type="term" value="F:helicase activity"/>
    <property type="evidence" value="ECO:0007669"/>
    <property type="project" value="UniProtKB-KW"/>
</dbReference>
<dbReference type="InterPro" id="IPR006595">
    <property type="entry name" value="CTLH_C"/>
</dbReference>
<organism evidence="11 12">
    <name type="scientific">Nepenthes gracilis</name>
    <name type="common">Slender pitcher plant</name>
    <dbReference type="NCBI Taxonomy" id="150966"/>
    <lineage>
        <taxon>Eukaryota</taxon>
        <taxon>Viridiplantae</taxon>
        <taxon>Streptophyta</taxon>
        <taxon>Embryophyta</taxon>
        <taxon>Tracheophyta</taxon>
        <taxon>Spermatophyta</taxon>
        <taxon>Magnoliopsida</taxon>
        <taxon>eudicotyledons</taxon>
        <taxon>Gunneridae</taxon>
        <taxon>Pentapetalae</taxon>
        <taxon>Caryophyllales</taxon>
        <taxon>Nepenthaceae</taxon>
        <taxon>Nepenthes</taxon>
    </lineage>
</organism>
<dbReference type="GO" id="GO:0005634">
    <property type="term" value="C:nucleus"/>
    <property type="evidence" value="ECO:0007669"/>
    <property type="project" value="UniProtKB-SubCell"/>
</dbReference>
<protein>
    <submittedName>
        <fullName evidence="11">Uncharacterized protein</fullName>
    </submittedName>
</protein>
<feature type="compositionally biased region" description="Acidic residues" evidence="7">
    <location>
        <begin position="301"/>
        <end position="314"/>
    </location>
</feature>
<feature type="region of interest" description="Disordered" evidence="7">
    <location>
        <begin position="234"/>
        <end position="367"/>
    </location>
</feature>
<evidence type="ECO:0000259" key="9">
    <source>
        <dbReference type="PROSITE" id="PS51192"/>
    </source>
</evidence>
<keyword evidence="5" id="KW-0067">ATP-binding</keyword>
<name>A0AAD3TII3_NEPGR</name>
<dbReference type="Gene3D" id="3.40.50.10810">
    <property type="entry name" value="Tandem AAA-ATPase domain"/>
    <property type="match status" value="1"/>
</dbReference>
<dbReference type="Gene3D" id="3.40.50.300">
    <property type="entry name" value="P-loop containing nucleotide triphosphate hydrolases"/>
    <property type="match status" value="1"/>
</dbReference>
<feature type="domain" description="Helicase C-terminal" evidence="10">
    <location>
        <begin position="1096"/>
        <end position="1265"/>
    </location>
</feature>
<keyword evidence="3" id="KW-0378">Hydrolase</keyword>
<dbReference type="Pfam" id="PF00271">
    <property type="entry name" value="Helicase_C"/>
    <property type="match status" value="1"/>
</dbReference>
<dbReference type="InterPro" id="IPR038718">
    <property type="entry name" value="SNF2-like_sf"/>
</dbReference>
<dbReference type="InterPro" id="IPR001650">
    <property type="entry name" value="Helicase_C-like"/>
</dbReference>
<evidence type="ECO:0000256" key="1">
    <source>
        <dbReference type="ARBA" id="ARBA00004123"/>
    </source>
</evidence>
<dbReference type="InterPro" id="IPR044567">
    <property type="entry name" value="CLSY/DRD1"/>
</dbReference>
<evidence type="ECO:0000256" key="7">
    <source>
        <dbReference type="SAM" id="MobiDB-lite"/>
    </source>
</evidence>
<dbReference type="InterPro" id="IPR027417">
    <property type="entry name" value="P-loop_NTPase"/>
</dbReference>
<dbReference type="PROSITE" id="PS51194">
    <property type="entry name" value="HELICASE_CTER"/>
    <property type="match status" value="1"/>
</dbReference>
<evidence type="ECO:0000256" key="5">
    <source>
        <dbReference type="ARBA" id="ARBA00022840"/>
    </source>
</evidence>
<keyword evidence="12" id="KW-1185">Reference proteome</keyword>
<keyword evidence="2" id="KW-0547">Nucleotide-binding</keyword>
<evidence type="ECO:0000256" key="4">
    <source>
        <dbReference type="ARBA" id="ARBA00022806"/>
    </source>
</evidence>
<dbReference type="Pfam" id="PF00176">
    <property type="entry name" value="SNF2-rel_dom"/>
    <property type="match status" value="1"/>
</dbReference>
<feature type="compositionally biased region" description="Polar residues" evidence="7">
    <location>
        <begin position="318"/>
        <end position="330"/>
    </location>
</feature>
<dbReference type="InterPro" id="IPR014001">
    <property type="entry name" value="Helicase_ATP-bd"/>
</dbReference>
<proteinExistence type="predicted"/>
<dbReference type="PROSITE" id="PS50897">
    <property type="entry name" value="CTLH"/>
    <property type="match status" value="1"/>
</dbReference>
<dbReference type="SMART" id="SM00487">
    <property type="entry name" value="DEXDc"/>
    <property type="match status" value="1"/>
</dbReference>
<evidence type="ECO:0000256" key="6">
    <source>
        <dbReference type="ARBA" id="ARBA00023242"/>
    </source>
</evidence>
<dbReference type="PANTHER" id="PTHR45821">
    <property type="entry name" value="SNF2 DOMAIN-CONTAINING PROTEIN CLASSY 2-RELATED"/>
    <property type="match status" value="1"/>
</dbReference>